<sequence>MGTKIHCKSHLPGFYSMRDLNEDSSSSSWPLFYVDRTVPNGQYYNGFMPRSSVDGYPGHDKDALKQKMLEHEAVFKNQVCELHRLYRIQRDMMQDVKRKELQKTEHQWNRHHHQVFKDQKRLENGIWQAFLFIRNGPTSKDSEGPRPLKVRKKLFDLQLPADEYIDFQEGHNLQEYKESDPNSGPENSMKLLHGASASVSRLRGSIGLADLNEPIQVEDEMAPSSVDFLGHTENVETKGIDQHAKPNGGYLGVTGETVHVRDGFLINPSRESKDNTRGQLSRTCEAGSTRGNLSSSTQSPQPDKLRLPSQGMYPSGYNREDMWRDVLRHSLESSNRNRDHSNNSHFEPIPSPSPGSYPFVSSSSFATSWAHSVSSWAKPTSSFAQKSTSNGFYHASASGSSKDVQLYLPSTGLDYLNCSRGDNLASDRSTNHGFGIFPKGSCHAGLKPAIDINLNEVLSKSLQDEIAVPQDLNMTYGKSKPDDHLSALPWLKPKPIHVNCEITKKEEISETRTVKKILGVPIFERCVPENEPSPLASTSASIDCHPEGKIVSNERKNGFIDINVACEPDEQIAEEEPTVEKEKPKTGVSIRDHHVIDLNSCISDCEEDPPAYEIKTASVKITLEIDLEVPVFLESEDDSTLSKENIQGDVHSRSLQNKNEQIQDEVLRNAAETIFAISSSCPKINSDKASLSEALIWFVDAVSSHANELENPSRKESRAKEMDDFEAMTLQIAETKEEDYMPKPFILEIPKMDDDTSANALPTRSRRGQARRGRQRRDFQRDILPGLTTLSRHEVTEDLQTFGGLMRATGHSWSSGLTRRNGGGRGRRRAVVVENVPSALASQICTPLMQLEDRSLTGWGKTTRRPRRQRCPAGNIHTIAIT</sequence>
<name>A0ABR0U1P4_REHGL</name>
<accession>A0ABR0U1P4</accession>
<feature type="region of interest" description="Disordered" evidence="1">
    <location>
        <begin position="266"/>
        <end position="318"/>
    </location>
</feature>
<protein>
    <submittedName>
        <fullName evidence="2">Uncharacterized protein</fullName>
    </submittedName>
</protein>
<comment type="caution">
    <text evidence="2">The sequence shown here is derived from an EMBL/GenBank/DDBJ whole genome shotgun (WGS) entry which is preliminary data.</text>
</comment>
<feature type="compositionally biased region" description="Polar residues" evidence="1">
    <location>
        <begin position="289"/>
        <end position="301"/>
    </location>
</feature>
<dbReference type="PANTHER" id="PTHR33167">
    <property type="entry name" value="TRANSCRIPTION FACTOR, PUTATIVE (DUF863)-RELATED"/>
    <property type="match status" value="1"/>
</dbReference>
<dbReference type="PANTHER" id="PTHR33167:SF4">
    <property type="entry name" value="TRANSCRIPTION FACTOR, PUTATIVE (DUF863)-RELATED"/>
    <property type="match status" value="1"/>
</dbReference>
<feature type="compositionally biased region" description="Basic residues" evidence="1">
    <location>
        <begin position="764"/>
        <end position="775"/>
    </location>
</feature>
<keyword evidence="3" id="KW-1185">Reference proteome</keyword>
<reference evidence="2 3" key="1">
    <citation type="journal article" date="2021" name="Comput. Struct. Biotechnol. J.">
        <title>De novo genome assembly of the potent medicinal plant Rehmannia glutinosa using nanopore technology.</title>
        <authorList>
            <person name="Ma L."/>
            <person name="Dong C."/>
            <person name="Song C."/>
            <person name="Wang X."/>
            <person name="Zheng X."/>
            <person name="Niu Y."/>
            <person name="Chen S."/>
            <person name="Feng W."/>
        </authorList>
    </citation>
    <scope>NUCLEOTIDE SEQUENCE [LARGE SCALE GENOMIC DNA]</scope>
    <source>
        <strain evidence="2">DH-2019</strain>
    </source>
</reference>
<evidence type="ECO:0000313" key="2">
    <source>
        <dbReference type="EMBL" id="KAK6116437.1"/>
    </source>
</evidence>
<proteinExistence type="predicted"/>
<feature type="region of interest" description="Disordered" evidence="1">
    <location>
        <begin position="334"/>
        <end position="353"/>
    </location>
</feature>
<feature type="region of interest" description="Disordered" evidence="1">
    <location>
        <begin position="755"/>
        <end position="776"/>
    </location>
</feature>
<dbReference type="InterPro" id="IPR008581">
    <property type="entry name" value="DUF863_pln"/>
</dbReference>
<gene>
    <name evidence="2" type="ORF">DH2020_049899</name>
</gene>
<dbReference type="EMBL" id="JABTTQ020003493">
    <property type="protein sequence ID" value="KAK6116437.1"/>
    <property type="molecule type" value="Genomic_DNA"/>
</dbReference>
<dbReference type="Pfam" id="PF05904">
    <property type="entry name" value="DUF863"/>
    <property type="match status" value="2"/>
</dbReference>
<evidence type="ECO:0000256" key="1">
    <source>
        <dbReference type="SAM" id="MobiDB-lite"/>
    </source>
</evidence>
<dbReference type="Proteomes" id="UP001318860">
    <property type="component" value="Unassembled WGS sequence"/>
</dbReference>
<evidence type="ECO:0000313" key="3">
    <source>
        <dbReference type="Proteomes" id="UP001318860"/>
    </source>
</evidence>
<organism evidence="2 3">
    <name type="scientific">Rehmannia glutinosa</name>
    <name type="common">Chinese foxglove</name>
    <dbReference type="NCBI Taxonomy" id="99300"/>
    <lineage>
        <taxon>Eukaryota</taxon>
        <taxon>Viridiplantae</taxon>
        <taxon>Streptophyta</taxon>
        <taxon>Embryophyta</taxon>
        <taxon>Tracheophyta</taxon>
        <taxon>Spermatophyta</taxon>
        <taxon>Magnoliopsida</taxon>
        <taxon>eudicotyledons</taxon>
        <taxon>Gunneridae</taxon>
        <taxon>Pentapetalae</taxon>
        <taxon>asterids</taxon>
        <taxon>lamiids</taxon>
        <taxon>Lamiales</taxon>
        <taxon>Orobanchaceae</taxon>
        <taxon>Rehmannieae</taxon>
        <taxon>Rehmannia</taxon>
    </lineage>
</organism>